<dbReference type="EMBL" id="JAAYEE010000073">
    <property type="protein sequence ID" value="NLW34674.1"/>
    <property type="molecule type" value="Genomic_DNA"/>
</dbReference>
<dbReference type="AlphaFoldDB" id="A0A351U1M6"/>
<keyword evidence="2" id="KW-0812">Transmembrane</keyword>
<feature type="region of interest" description="Disordered" evidence="1">
    <location>
        <begin position="120"/>
        <end position="160"/>
    </location>
</feature>
<proteinExistence type="predicted"/>
<feature type="compositionally biased region" description="Low complexity" evidence="1">
    <location>
        <begin position="126"/>
        <end position="135"/>
    </location>
</feature>
<comment type="caution">
    <text evidence="3">The sequence shown here is derived from an EMBL/GenBank/DDBJ whole genome shotgun (WGS) entry which is preliminary data.</text>
</comment>
<sequence length="160" mass="17469">MGTFNEEKKNADEGDDLLKLLENQEKKAAVKKTGGIKPLLKGLPIGTVILAVVVIILGAMVLSLASNVAALRGEIGEIKGIKTQLAEIEGKLEKSGREKDGLRSEISRLNGEIENWKTQRREAEVRAQQQKQQQAAKKKPAKEKLKPSMQGKPKPVPTGR</sequence>
<gene>
    <name evidence="3" type="ORF">GXY80_04210</name>
</gene>
<reference evidence="3" key="1">
    <citation type="journal article" date="2020" name="Biotechnol. Biofuels">
        <title>New insights from the biogas microbiome by comprehensive genome-resolved metagenomics of nearly 1600 species originating from multiple anaerobic digesters.</title>
        <authorList>
            <person name="Campanaro S."/>
            <person name="Treu L."/>
            <person name="Rodriguez-R L.M."/>
            <person name="Kovalovszki A."/>
            <person name="Ziels R.M."/>
            <person name="Maus I."/>
            <person name="Zhu X."/>
            <person name="Kougias P.G."/>
            <person name="Basile A."/>
            <person name="Luo G."/>
            <person name="Schluter A."/>
            <person name="Konstantinidis K.T."/>
            <person name="Angelidaki I."/>
        </authorList>
    </citation>
    <scope>NUCLEOTIDE SEQUENCE</scope>
    <source>
        <strain evidence="3">AS06rmzACSIP_7</strain>
    </source>
</reference>
<keyword evidence="2" id="KW-0472">Membrane</keyword>
<evidence type="ECO:0000256" key="1">
    <source>
        <dbReference type="SAM" id="MobiDB-lite"/>
    </source>
</evidence>
<reference evidence="3" key="2">
    <citation type="submission" date="2020-01" db="EMBL/GenBank/DDBJ databases">
        <authorList>
            <person name="Campanaro S."/>
        </authorList>
    </citation>
    <scope>NUCLEOTIDE SEQUENCE</scope>
    <source>
        <strain evidence="3">AS06rmzACSIP_7</strain>
    </source>
</reference>
<evidence type="ECO:0000313" key="4">
    <source>
        <dbReference type="Proteomes" id="UP000777265"/>
    </source>
</evidence>
<accession>A0A351U1M6</accession>
<evidence type="ECO:0000256" key="2">
    <source>
        <dbReference type="SAM" id="Phobius"/>
    </source>
</evidence>
<keyword evidence="2" id="KW-1133">Transmembrane helix</keyword>
<evidence type="ECO:0000313" key="3">
    <source>
        <dbReference type="EMBL" id="NLW34674.1"/>
    </source>
</evidence>
<protein>
    <submittedName>
        <fullName evidence="3">Uncharacterized protein</fullName>
    </submittedName>
</protein>
<name>A0A351U1M6_9BACT</name>
<organism evidence="3 4">
    <name type="scientific">Syntrophorhabdus aromaticivorans</name>
    <dbReference type="NCBI Taxonomy" id="328301"/>
    <lineage>
        <taxon>Bacteria</taxon>
        <taxon>Pseudomonadati</taxon>
        <taxon>Thermodesulfobacteriota</taxon>
        <taxon>Syntrophorhabdia</taxon>
        <taxon>Syntrophorhabdales</taxon>
        <taxon>Syntrophorhabdaceae</taxon>
        <taxon>Syntrophorhabdus</taxon>
    </lineage>
</organism>
<feature type="transmembrane region" description="Helical" evidence="2">
    <location>
        <begin position="43"/>
        <end position="65"/>
    </location>
</feature>
<dbReference type="Proteomes" id="UP000777265">
    <property type="component" value="Unassembled WGS sequence"/>
</dbReference>